<evidence type="ECO:0000256" key="6">
    <source>
        <dbReference type="ARBA" id="ARBA00022741"/>
    </source>
</evidence>
<comment type="subcellular location">
    <subcellularLocation>
        <location evidence="1 13">Golgi apparatus membrane</location>
        <topology evidence="1 13">Single-pass type II membrane protein</topology>
    </subcellularLocation>
</comment>
<dbReference type="EC" id="2.8.2.-" evidence="13"/>
<evidence type="ECO:0000313" key="15">
    <source>
        <dbReference type="Proteomes" id="UP001249851"/>
    </source>
</evidence>
<keyword evidence="8" id="KW-1133">Transmembrane helix</keyword>
<dbReference type="Pfam" id="PF03567">
    <property type="entry name" value="Sulfotransfer_2"/>
    <property type="match status" value="1"/>
</dbReference>
<name>A0AAD9VDZ2_ACRCE</name>
<keyword evidence="13" id="KW-0735">Signal-anchor</keyword>
<dbReference type="GO" id="GO:0008146">
    <property type="term" value="F:sulfotransferase activity"/>
    <property type="evidence" value="ECO:0007669"/>
    <property type="project" value="InterPro"/>
</dbReference>
<evidence type="ECO:0000313" key="14">
    <source>
        <dbReference type="EMBL" id="KAK2570874.1"/>
    </source>
</evidence>
<reference evidence="14" key="1">
    <citation type="journal article" date="2023" name="G3 (Bethesda)">
        <title>Whole genome assembly and annotation of the endangered Caribbean coral Acropora cervicornis.</title>
        <authorList>
            <person name="Selwyn J.D."/>
            <person name="Vollmer S.V."/>
        </authorList>
    </citation>
    <scope>NUCLEOTIDE SEQUENCE</scope>
    <source>
        <strain evidence="14">K2</strain>
    </source>
</reference>
<dbReference type="Gene3D" id="3.40.50.300">
    <property type="entry name" value="P-loop containing nucleotide triphosphate hydrolases"/>
    <property type="match status" value="1"/>
</dbReference>
<evidence type="ECO:0000256" key="12">
    <source>
        <dbReference type="ARBA" id="ARBA00023180"/>
    </source>
</evidence>
<evidence type="ECO:0000256" key="10">
    <source>
        <dbReference type="ARBA" id="ARBA00023134"/>
    </source>
</evidence>
<accession>A0AAD9VDZ2</accession>
<keyword evidence="15" id="KW-1185">Reference proteome</keyword>
<keyword evidence="6" id="KW-0547">Nucleotide-binding</keyword>
<dbReference type="InterPro" id="IPR027417">
    <property type="entry name" value="P-loop_NTPase"/>
</dbReference>
<sequence>MIHIELPHVNVLSKIDLVEQYGKLAFNLDFYTDVLDLNYLLEHIKDDPFTQKYKKLNEALVGLVEDYGLVSFKTLDVQNVFKSFDTLCLKSEISPVVSLKGVSMTFRERRKKYLVCTLVILTGLGVWKVSKNSKDGWNSAWLRAEMWRRQQLLRDNCAKKPPNPSFIEEADFTRFIVIEKLKFVFCFIPKVSCTTWKHVLYRAENDGKSIETYPHDKKIFKWLKDYPPQERKEILDSYYKAMFVREPIERLASAYKSQKRQMWFKRRFHPGISNEELKFVGTTFPEFMRKDLLRNNKTSLQTNQHWRSYELICPCEVNYDFIGHFEYLPKEAPELLKMMGVDQFVNFPDYHPSKTEPYVLKYYSQLTKDELLKIGQIFELDFKLFGYNFPGLLEELIKNKTLLEEAIEKGQ</sequence>
<dbReference type="InterPro" id="IPR018011">
    <property type="entry name" value="Carb_sulfotrans_8-10"/>
</dbReference>
<evidence type="ECO:0000256" key="13">
    <source>
        <dbReference type="RuleBase" id="RU364020"/>
    </source>
</evidence>
<evidence type="ECO:0000256" key="3">
    <source>
        <dbReference type="ARBA" id="ARBA00006339"/>
    </source>
</evidence>
<evidence type="ECO:0000256" key="9">
    <source>
        <dbReference type="ARBA" id="ARBA00023034"/>
    </source>
</evidence>
<evidence type="ECO:0000256" key="11">
    <source>
        <dbReference type="ARBA" id="ARBA00023136"/>
    </source>
</evidence>
<proteinExistence type="inferred from homology"/>
<comment type="similarity">
    <text evidence="3 13">Belongs to the sulfotransferase 2 family.</text>
</comment>
<evidence type="ECO:0000256" key="8">
    <source>
        <dbReference type="ARBA" id="ARBA00022989"/>
    </source>
</evidence>
<comment type="caution">
    <text evidence="14">The sequence shown here is derived from an EMBL/GenBank/DDBJ whole genome shotgun (WGS) entry which is preliminary data.</text>
</comment>
<keyword evidence="5" id="KW-0812">Transmembrane</keyword>
<evidence type="ECO:0000256" key="2">
    <source>
        <dbReference type="ARBA" id="ARBA00005290"/>
    </source>
</evidence>
<dbReference type="EMBL" id="JARQWQ010000007">
    <property type="protein sequence ID" value="KAK2570874.1"/>
    <property type="molecule type" value="Genomic_DNA"/>
</dbReference>
<dbReference type="Proteomes" id="UP001249851">
    <property type="component" value="Unassembled WGS sequence"/>
</dbReference>
<keyword evidence="13" id="KW-0119">Carbohydrate metabolism</keyword>
<organism evidence="14 15">
    <name type="scientific">Acropora cervicornis</name>
    <name type="common">Staghorn coral</name>
    <dbReference type="NCBI Taxonomy" id="6130"/>
    <lineage>
        <taxon>Eukaryota</taxon>
        <taxon>Metazoa</taxon>
        <taxon>Cnidaria</taxon>
        <taxon>Anthozoa</taxon>
        <taxon>Hexacorallia</taxon>
        <taxon>Scleractinia</taxon>
        <taxon>Astrocoeniina</taxon>
        <taxon>Acroporidae</taxon>
        <taxon>Acropora</taxon>
    </lineage>
</organism>
<keyword evidence="10" id="KW-0342">GTP-binding</keyword>
<keyword evidence="11" id="KW-0472">Membrane</keyword>
<dbReference type="GO" id="GO:0016787">
    <property type="term" value="F:hydrolase activity"/>
    <property type="evidence" value="ECO:0007669"/>
    <property type="project" value="UniProtKB-KW"/>
</dbReference>
<evidence type="ECO:0000256" key="7">
    <source>
        <dbReference type="ARBA" id="ARBA00022801"/>
    </source>
</evidence>
<dbReference type="PANTHER" id="PTHR12137">
    <property type="entry name" value="CARBOHYDRATE SULFOTRANSFERASE"/>
    <property type="match status" value="1"/>
</dbReference>
<comment type="similarity">
    <text evidence="2">Belongs to the GPN-loop GTPase family.</text>
</comment>
<dbReference type="PANTHER" id="PTHR12137:SF54">
    <property type="entry name" value="CARBOHYDRATE SULFOTRANSFERASE"/>
    <property type="match status" value="1"/>
</dbReference>
<dbReference type="Pfam" id="PF03029">
    <property type="entry name" value="ATP_bind_1"/>
    <property type="match status" value="1"/>
</dbReference>
<protein>
    <recommendedName>
        <fullName evidence="13">Carbohydrate sulfotransferase</fullName>
        <ecNumber evidence="13">2.8.2.-</ecNumber>
    </recommendedName>
</protein>
<dbReference type="InterPro" id="IPR005331">
    <property type="entry name" value="Sulfotransferase"/>
</dbReference>
<evidence type="ECO:0000256" key="5">
    <source>
        <dbReference type="ARBA" id="ARBA00022692"/>
    </source>
</evidence>
<evidence type="ECO:0000256" key="1">
    <source>
        <dbReference type="ARBA" id="ARBA00004323"/>
    </source>
</evidence>
<dbReference type="InterPro" id="IPR004130">
    <property type="entry name" value="Gpn"/>
</dbReference>
<gene>
    <name evidence="14" type="ORF">P5673_004585</name>
</gene>
<keyword evidence="4 13" id="KW-0808">Transferase</keyword>
<reference evidence="14" key="2">
    <citation type="journal article" date="2023" name="Science">
        <title>Genomic signatures of disease resistance in endangered staghorn corals.</title>
        <authorList>
            <person name="Vollmer S.V."/>
            <person name="Selwyn J.D."/>
            <person name="Despard B.A."/>
            <person name="Roesel C.L."/>
        </authorList>
    </citation>
    <scope>NUCLEOTIDE SEQUENCE</scope>
    <source>
        <strain evidence="14">K2</strain>
    </source>
</reference>
<keyword evidence="7" id="KW-0378">Hydrolase</keyword>
<dbReference type="GO" id="GO:0005525">
    <property type="term" value="F:GTP binding"/>
    <property type="evidence" value="ECO:0007669"/>
    <property type="project" value="UniProtKB-KW"/>
</dbReference>
<keyword evidence="9 13" id="KW-0333">Golgi apparatus</keyword>
<keyword evidence="12 13" id="KW-0325">Glycoprotein</keyword>
<dbReference type="GO" id="GO:0016051">
    <property type="term" value="P:carbohydrate biosynthetic process"/>
    <property type="evidence" value="ECO:0007669"/>
    <property type="project" value="InterPro"/>
</dbReference>
<evidence type="ECO:0000256" key="4">
    <source>
        <dbReference type="ARBA" id="ARBA00022679"/>
    </source>
</evidence>
<dbReference type="GO" id="GO:0000139">
    <property type="term" value="C:Golgi membrane"/>
    <property type="evidence" value="ECO:0007669"/>
    <property type="project" value="UniProtKB-SubCell"/>
</dbReference>
<dbReference type="AlphaFoldDB" id="A0AAD9VDZ2"/>